<dbReference type="Proteomes" id="UP000228681">
    <property type="component" value="Unassembled WGS sequence"/>
</dbReference>
<name>A0A2G9Z034_9BACT</name>
<dbReference type="InterPro" id="IPR011611">
    <property type="entry name" value="PfkB_dom"/>
</dbReference>
<dbReference type="GO" id="GO:0016301">
    <property type="term" value="F:kinase activity"/>
    <property type="evidence" value="ECO:0007669"/>
    <property type="project" value="UniProtKB-KW"/>
</dbReference>
<dbReference type="PROSITE" id="PS00583">
    <property type="entry name" value="PFKB_KINASES_1"/>
    <property type="match status" value="1"/>
</dbReference>
<evidence type="ECO:0000313" key="4">
    <source>
        <dbReference type="EMBL" id="PIP24848.1"/>
    </source>
</evidence>
<protein>
    <recommendedName>
        <fullName evidence="3">Carbohydrate kinase PfkB domain-containing protein</fullName>
    </recommendedName>
</protein>
<feature type="domain" description="Carbohydrate kinase PfkB" evidence="3">
    <location>
        <begin position="41"/>
        <end position="340"/>
    </location>
</feature>
<dbReference type="SUPFAM" id="SSF53613">
    <property type="entry name" value="Ribokinase-like"/>
    <property type="match status" value="1"/>
</dbReference>
<dbReference type="EMBL" id="PCRS01000035">
    <property type="protein sequence ID" value="PIP24848.1"/>
    <property type="molecule type" value="Genomic_DNA"/>
</dbReference>
<evidence type="ECO:0000259" key="3">
    <source>
        <dbReference type="Pfam" id="PF00294"/>
    </source>
</evidence>
<keyword evidence="1" id="KW-0808">Transferase</keyword>
<sequence length="378" mass="41536">MMYDIITFGSATRDIFLKSKTFKIVGEKKFITGKGLCLSLGSKIEVKDIAFSTGGGGTNTAATFSKQGFKVAYCGMIGVDEAGEEVIKELKKFGIDTQFVFRTKKKPTNYSVILSSDGRDYNPPTTRQKQVMDRTILVYRGASGELTKKEIPWPKLSAFTKGYGGSSIALGGGGKARWFYIAPLSGKLCGISENLVNFAYKNKIKITMNPGHCQLSLPRKTLERILKKVDILILNQEEASLLTKIPYQKEVEIFKKIDKLCPGIAIMTKGPGGVVVSDGKYLYRASPPKSKVVDRTGAGDSFASGFVSGYIQSKGNIIYAIQLGMANSSACLQKLGAKNGLLEKGQKFKKVKVQKEFCSKNNFCLTKSVNNFYDRRKR</sequence>
<organism evidence="4 5">
    <name type="scientific">Candidatus Nealsonbacteria bacterium CG23_combo_of_CG06-09_8_20_14_all_36_12</name>
    <dbReference type="NCBI Taxonomy" id="1974718"/>
    <lineage>
        <taxon>Bacteria</taxon>
        <taxon>Candidatus Nealsoniibacteriota</taxon>
    </lineage>
</organism>
<keyword evidence="2" id="KW-0418">Kinase</keyword>
<dbReference type="InterPro" id="IPR002173">
    <property type="entry name" value="Carboh/pur_kinase_PfkB_CS"/>
</dbReference>
<dbReference type="PANTHER" id="PTHR10584:SF166">
    <property type="entry name" value="RIBOKINASE"/>
    <property type="match status" value="1"/>
</dbReference>
<evidence type="ECO:0000313" key="5">
    <source>
        <dbReference type="Proteomes" id="UP000228681"/>
    </source>
</evidence>
<evidence type="ECO:0000256" key="2">
    <source>
        <dbReference type="ARBA" id="ARBA00022777"/>
    </source>
</evidence>
<dbReference type="Gene3D" id="3.40.1190.20">
    <property type="match status" value="1"/>
</dbReference>
<comment type="caution">
    <text evidence="4">The sequence shown here is derived from an EMBL/GenBank/DDBJ whole genome shotgun (WGS) entry which is preliminary data.</text>
</comment>
<proteinExistence type="predicted"/>
<accession>A0A2G9Z034</accession>
<reference evidence="4 5" key="1">
    <citation type="submission" date="2017-09" db="EMBL/GenBank/DDBJ databases">
        <title>Depth-based differentiation of microbial function through sediment-hosted aquifers and enrichment of novel symbionts in the deep terrestrial subsurface.</title>
        <authorList>
            <person name="Probst A.J."/>
            <person name="Ladd B."/>
            <person name="Jarett J.K."/>
            <person name="Geller-Mcgrath D.E."/>
            <person name="Sieber C.M."/>
            <person name="Emerson J.B."/>
            <person name="Anantharaman K."/>
            <person name="Thomas B.C."/>
            <person name="Malmstrom R."/>
            <person name="Stieglmeier M."/>
            <person name="Klingl A."/>
            <person name="Woyke T."/>
            <person name="Ryan C.M."/>
            <person name="Banfield J.F."/>
        </authorList>
    </citation>
    <scope>NUCLEOTIDE SEQUENCE [LARGE SCALE GENOMIC DNA]</scope>
    <source>
        <strain evidence="4">CG23_combo_of_CG06-09_8_20_14_all_36_12</strain>
    </source>
</reference>
<dbReference type="Pfam" id="PF00294">
    <property type="entry name" value="PfkB"/>
    <property type="match status" value="1"/>
</dbReference>
<dbReference type="AlphaFoldDB" id="A0A2G9Z034"/>
<evidence type="ECO:0000256" key="1">
    <source>
        <dbReference type="ARBA" id="ARBA00022679"/>
    </source>
</evidence>
<dbReference type="InterPro" id="IPR029056">
    <property type="entry name" value="Ribokinase-like"/>
</dbReference>
<gene>
    <name evidence="4" type="ORF">COX34_01915</name>
</gene>
<dbReference type="PANTHER" id="PTHR10584">
    <property type="entry name" value="SUGAR KINASE"/>
    <property type="match status" value="1"/>
</dbReference>